<sequence length="108" mass="11723">MKKITLLLIMLSQAVFAADEFCCRYCTPESKPCGAACIPLNYECKKGEGCACSSANKRSGQGSIYQNGFNMGRDIGLRECKQVIEKCADKNDCLTLLDALATPKTAQN</sequence>
<feature type="chain" id="PRO_5014938685" evidence="1">
    <location>
        <begin position="18"/>
        <end position="108"/>
    </location>
</feature>
<name>A0A2N9YFT9_9GAMM</name>
<organism evidence="2 3">
    <name type="scientific">Beggiatoa leptomitoformis</name>
    <dbReference type="NCBI Taxonomy" id="288004"/>
    <lineage>
        <taxon>Bacteria</taxon>
        <taxon>Pseudomonadati</taxon>
        <taxon>Pseudomonadota</taxon>
        <taxon>Gammaproteobacteria</taxon>
        <taxon>Thiotrichales</taxon>
        <taxon>Thiotrichaceae</taxon>
        <taxon>Beggiatoa</taxon>
    </lineage>
</organism>
<proteinExistence type="predicted"/>
<dbReference type="STRING" id="288004.AL038_12240"/>
<accession>A0A2N9YFT9</accession>
<evidence type="ECO:0000313" key="2">
    <source>
        <dbReference type="EMBL" id="AUI69343.1"/>
    </source>
</evidence>
<protein>
    <submittedName>
        <fullName evidence="2">Uncharacterized protein</fullName>
    </submittedName>
</protein>
<keyword evidence="1" id="KW-0732">Signal</keyword>
<gene>
    <name evidence="2" type="ORF">BLE401_12025</name>
</gene>
<keyword evidence="3" id="KW-1185">Reference proteome</keyword>
<dbReference type="Proteomes" id="UP000234271">
    <property type="component" value="Chromosome"/>
</dbReference>
<evidence type="ECO:0000313" key="3">
    <source>
        <dbReference type="Proteomes" id="UP000234271"/>
    </source>
</evidence>
<dbReference type="OrthoDB" id="6184298at2"/>
<evidence type="ECO:0000256" key="1">
    <source>
        <dbReference type="SAM" id="SignalP"/>
    </source>
</evidence>
<feature type="signal peptide" evidence="1">
    <location>
        <begin position="1"/>
        <end position="17"/>
    </location>
</feature>
<dbReference type="RefSeq" id="WP_101539184.1">
    <property type="nucleotide sequence ID" value="NZ_CP012373.2"/>
</dbReference>
<dbReference type="AlphaFoldDB" id="A0A2N9YFT9"/>
<reference evidence="3" key="1">
    <citation type="submission" date="2016-12" db="EMBL/GenBank/DDBJ databases">
        <title>Complete Genome Sequence of Beggiatoa leptomitiformis D-401.</title>
        <authorList>
            <person name="Fomenkov A."/>
            <person name="Vincze T."/>
            <person name="Grabovich M."/>
            <person name="Anton B.P."/>
            <person name="Dubinina G."/>
            <person name="Orlova M."/>
            <person name="Belousova E."/>
            <person name="Roberts R.J."/>
        </authorList>
    </citation>
    <scope>NUCLEOTIDE SEQUENCE [LARGE SCALE GENOMIC DNA]</scope>
    <source>
        <strain evidence="3">D-401</strain>
    </source>
</reference>
<dbReference type="EMBL" id="CP018889">
    <property type="protein sequence ID" value="AUI69343.1"/>
    <property type="molecule type" value="Genomic_DNA"/>
</dbReference>